<comment type="caution">
    <text evidence="1">The sequence shown here is derived from an EMBL/GenBank/DDBJ whole genome shotgun (WGS) entry which is preliminary data.</text>
</comment>
<organism evidence="1 2">
    <name type="scientific">Candidatus Nitrosomaritimum aestuariumsis</name>
    <dbReference type="NCBI Taxonomy" id="3342354"/>
    <lineage>
        <taxon>Archaea</taxon>
        <taxon>Nitrososphaerota</taxon>
        <taxon>Nitrososphaeria</taxon>
        <taxon>Nitrosopumilales</taxon>
        <taxon>Nitrosopumilaceae</taxon>
        <taxon>Candidatus Nitrosomaritimum</taxon>
    </lineage>
</organism>
<protein>
    <submittedName>
        <fullName evidence="1">Uncharacterized protein</fullName>
    </submittedName>
</protein>
<reference evidence="1 2" key="1">
    <citation type="journal article" date="2020" name="Appl. Environ. Microbiol.">
        <title>Genomic Characteristics of a Novel Species of Ammonia-Oxidizing Archaea from the Jiulong River Estuary.</title>
        <authorList>
            <person name="Zou D."/>
            <person name="Wan R."/>
            <person name="Han L."/>
            <person name="Xu M.N."/>
            <person name="Liu Y."/>
            <person name="Liu H."/>
            <person name="Kao S.J."/>
            <person name="Li M."/>
        </authorList>
    </citation>
    <scope>NUCLEOTIDE SEQUENCE [LARGE SCALE GENOMIC DNA]</scope>
    <source>
        <strain evidence="1">W1bin1</strain>
    </source>
</reference>
<evidence type="ECO:0000313" key="2">
    <source>
        <dbReference type="Proteomes" id="UP000559653"/>
    </source>
</evidence>
<name>A0AC60W0B1_9ARCH</name>
<dbReference type="Proteomes" id="UP000559653">
    <property type="component" value="Unassembled WGS sequence"/>
</dbReference>
<proteinExistence type="predicted"/>
<accession>A0AC60W0B1</accession>
<gene>
    <name evidence="1" type="ORF">H2B03_07200</name>
</gene>
<evidence type="ECO:0000313" key="1">
    <source>
        <dbReference type="EMBL" id="MBA4452932.1"/>
    </source>
</evidence>
<sequence length="73" mass="8644">MKDSKTIHCDVCDDKVVESEWESHIKTDTHKENALTQIMEDRIGKEKLVETRDETTEFLEELEQDYADKEKDL</sequence>
<dbReference type="EMBL" id="JACEMZ010000055">
    <property type="protein sequence ID" value="MBA4452932.1"/>
    <property type="molecule type" value="Genomic_DNA"/>
</dbReference>